<sequence>MEVGWSRAALRLQALHPSPFLRRGWGESEMMGPDWSTQIYSVLVQKGAGAMNAYSVVNAKVESEEEGEGAEPLISSPELAWEEPLRVPCRNRCCCSQTLRQFAILQGALKIRHRARPEPPRRQADSQSLAACDVMLNLGTFTTTTTTHYAEEEVLERLSNSPTGHATFLRCLQARYMADTFYTNAGCTLVALNPFKPVPQLYTPELMREYHAAPQPQRLRPHIFTVAEQTYKNVKSLIEPVNQSIVVSGESGAGKTWTSRCLMKFYAVVAAAPASWESPKIAERIEQRILNSNPVMEAFGNACTLRNNNSSRFGKFIELQLNRAQQMTGAAVQTYLLEKTRVAHQASSERNFHIFYQICKGASEDERLQWCLPKGAAFSWLPNPEMTLEEDCFEVTREAMLHLGIDILTQNNIFKVLAGLLHLGNVHFADSEDEAQPCQLMHDAKCSVRTSASLLRLHEDMMLETVRIRTIRAGRQQQMFRKPCSQAECDTRRDCLAKVVYARLFDWLVSVINSSISADCDSWTAFIGLLDVYGFESFLDNSLEQLCINYANEKLQQHFVAHYLRAQQEEYTLEGLEWSFVNYQDNQSCLDLIEGNPISICSLLNEECRLNRPSSAAQLQTRIESALAASPCLGHNKLSREPSFIVVHYAGPVRYLTAGLVEKNKDPVPPELTELLQQSQDPLLTVLFPAQPKEKTQEEPSGQSRAPALTVVSKFKASLEQLLLVLHSTTPHYIRCIKPNSQGQPRTFLQEEVLSQLEACGLVETIHISAAGFPIRVSHQSFVERYSLLRRLRPHTPSGLHSPCPARGRAGQLPCPEEATLQTVLQDLLHALPPLTRRAATPADPLHCGKTKVFMTESMLELLESRRARVLEQCARCIQCGWRRHQHRKQERQRRAAILLQAAIRSWLTRKHIQRLHMAATIIKRTWQKWRFRMACLASEELDGMEEKPMSPIPSSLSSSPLSPAQARLRGAIIRLWPLGLVLANAAMGMHGFQRKLVVFACLQLPLGKSSNYSVQTAQDQTGVMSIRALPQGSIKFHCRKSPLRYADICPEPSPYSVTGFNQILLERHRPVDV</sequence>
<dbReference type="InterPro" id="IPR001609">
    <property type="entry name" value="Myosin_head_motor_dom-like"/>
</dbReference>
<keyword evidence="12" id="KW-1185">Reference proteome</keyword>
<proteinExistence type="inferred from homology"/>
<dbReference type="SUPFAM" id="SSF52540">
    <property type="entry name" value="P-loop containing nucleoside triphosphate hydrolases"/>
    <property type="match status" value="1"/>
</dbReference>
<evidence type="ECO:0000313" key="11">
    <source>
        <dbReference type="EMBL" id="KFO32183.1"/>
    </source>
</evidence>
<dbReference type="GO" id="GO:0005737">
    <property type="term" value="C:cytoplasm"/>
    <property type="evidence" value="ECO:0007669"/>
    <property type="project" value="TreeGrafter"/>
</dbReference>
<dbReference type="Gene3D" id="6.20.240.20">
    <property type="match status" value="1"/>
</dbReference>
<evidence type="ECO:0000256" key="7">
    <source>
        <dbReference type="ARBA" id="ARBA00054433"/>
    </source>
</evidence>
<reference evidence="11 12" key="1">
    <citation type="submission" date="2013-11" db="EMBL/GenBank/DDBJ databases">
        <title>The Damaraland mole rat (Fukomys damarensis) genome and evolution of African mole rats.</title>
        <authorList>
            <person name="Gladyshev V.N."/>
            <person name="Fang X."/>
        </authorList>
    </citation>
    <scope>NUCLEOTIDE SEQUENCE [LARGE SCALE GENOMIC DNA]</scope>
    <source>
        <tissue evidence="11">Liver</tissue>
    </source>
</reference>
<dbReference type="FunFam" id="1.10.10.820:FF:000014">
    <property type="entry name" value="unconventional myosin-XIX isoform X1"/>
    <property type="match status" value="1"/>
</dbReference>
<dbReference type="STRING" id="885580.ENSFDAP00000015815"/>
<dbReference type="Pfam" id="PF00612">
    <property type="entry name" value="IQ"/>
    <property type="match status" value="1"/>
</dbReference>
<dbReference type="InterPro" id="IPR036035">
    <property type="entry name" value="MYSc_Myo19"/>
</dbReference>
<keyword evidence="2 9" id="KW-0547">Nucleotide-binding</keyword>
<dbReference type="Gene3D" id="1.20.58.530">
    <property type="match status" value="1"/>
</dbReference>
<keyword evidence="5 9" id="KW-0505">Motor protein</keyword>
<gene>
    <name evidence="11" type="ORF">H920_06432</name>
</gene>
<organism evidence="11 12">
    <name type="scientific">Fukomys damarensis</name>
    <name type="common">Damaraland mole rat</name>
    <name type="synonym">Cryptomys damarensis</name>
    <dbReference type="NCBI Taxonomy" id="885580"/>
    <lineage>
        <taxon>Eukaryota</taxon>
        <taxon>Metazoa</taxon>
        <taxon>Chordata</taxon>
        <taxon>Craniata</taxon>
        <taxon>Vertebrata</taxon>
        <taxon>Euteleostomi</taxon>
        <taxon>Mammalia</taxon>
        <taxon>Eutheria</taxon>
        <taxon>Euarchontoglires</taxon>
        <taxon>Glires</taxon>
        <taxon>Rodentia</taxon>
        <taxon>Hystricomorpha</taxon>
        <taxon>Bathyergidae</taxon>
        <taxon>Fukomys</taxon>
    </lineage>
</organism>
<evidence type="ECO:0000256" key="9">
    <source>
        <dbReference type="PROSITE-ProRule" id="PRU00782"/>
    </source>
</evidence>
<dbReference type="FunFam" id="1.20.58.530:FF:000013">
    <property type="entry name" value="Unconventional myosin-XIX"/>
    <property type="match status" value="1"/>
</dbReference>
<feature type="region of interest" description="Actin-binding" evidence="9">
    <location>
        <begin position="719"/>
        <end position="741"/>
    </location>
</feature>
<dbReference type="PANTHER" id="PTHR13140">
    <property type="entry name" value="MYOSIN"/>
    <property type="match status" value="1"/>
</dbReference>
<comment type="function">
    <text evidence="7">Actin-based motor molecule with ATPase activity that localizes to the mitochondrion outer membrane. Motor protein that moves towards the plus-end of actin filaments. Required for mitochondrial inheritance during mitosis. May be involved in mitochondrial transport or positioning.</text>
</comment>
<feature type="binding site" evidence="9">
    <location>
        <begin position="249"/>
        <end position="256"/>
    </location>
    <ligand>
        <name>ATP</name>
        <dbReference type="ChEBI" id="CHEBI:30616"/>
    </ligand>
</feature>
<dbReference type="PRINTS" id="PR00193">
    <property type="entry name" value="MYOSINHEAVY"/>
</dbReference>
<dbReference type="GO" id="GO:0016459">
    <property type="term" value="C:myosin complex"/>
    <property type="evidence" value="ECO:0007669"/>
    <property type="project" value="UniProtKB-KW"/>
</dbReference>
<keyword evidence="4 9" id="KW-0518">Myosin</keyword>
<keyword evidence="3 9" id="KW-0067">ATP-binding</keyword>
<dbReference type="Gene3D" id="1.20.120.720">
    <property type="entry name" value="Myosin VI head, motor domain, U50 subdomain"/>
    <property type="match status" value="1"/>
</dbReference>
<evidence type="ECO:0000256" key="2">
    <source>
        <dbReference type="ARBA" id="ARBA00022741"/>
    </source>
</evidence>
<feature type="domain" description="Myosin motor" evidence="10">
    <location>
        <begin position="152"/>
        <end position="868"/>
    </location>
</feature>
<dbReference type="SMART" id="SM00242">
    <property type="entry name" value="MYSc"/>
    <property type="match status" value="1"/>
</dbReference>
<dbReference type="Gene3D" id="3.40.850.10">
    <property type="entry name" value="Kinesin motor domain"/>
    <property type="match status" value="1"/>
</dbReference>
<name>A0A091DNZ2_FUKDA</name>
<evidence type="ECO:0000256" key="8">
    <source>
        <dbReference type="ARBA" id="ARBA00073674"/>
    </source>
</evidence>
<evidence type="ECO:0000256" key="6">
    <source>
        <dbReference type="ARBA" id="ARBA00023203"/>
    </source>
</evidence>
<evidence type="ECO:0000256" key="1">
    <source>
        <dbReference type="ARBA" id="ARBA00022737"/>
    </source>
</evidence>
<dbReference type="CDD" id="cd23767">
    <property type="entry name" value="IQCD"/>
    <property type="match status" value="1"/>
</dbReference>
<dbReference type="InterPro" id="IPR036961">
    <property type="entry name" value="Kinesin_motor_dom_sf"/>
</dbReference>
<dbReference type="PROSITE" id="PS50096">
    <property type="entry name" value="IQ"/>
    <property type="match status" value="1"/>
</dbReference>
<dbReference type="eggNOG" id="KOG0160">
    <property type="taxonomic scope" value="Eukaryota"/>
</dbReference>
<dbReference type="InterPro" id="IPR027417">
    <property type="entry name" value="P-loop_NTPase"/>
</dbReference>
<dbReference type="CDD" id="cd14880">
    <property type="entry name" value="MYSc_Myo19"/>
    <property type="match status" value="1"/>
</dbReference>
<keyword evidence="6 9" id="KW-0009">Actin-binding</keyword>
<evidence type="ECO:0000259" key="10">
    <source>
        <dbReference type="PROSITE" id="PS51456"/>
    </source>
</evidence>
<dbReference type="GO" id="GO:0007015">
    <property type="term" value="P:actin filament organization"/>
    <property type="evidence" value="ECO:0007669"/>
    <property type="project" value="TreeGrafter"/>
</dbReference>
<evidence type="ECO:0000256" key="4">
    <source>
        <dbReference type="ARBA" id="ARBA00023123"/>
    </source>
</evidence>
<dbReference type="GO" id="GO:0005524">
    <property type="term" value="F:ATP binding"/>
    <property type="evidence" value="ECO:0007669"/>
    <property type="project" value="UniProtKB-UniRule"/>
</dbReference>
<dbReference type="Gene3D" id="1.20.5.190">
    <property type="match status" value="1"/>
</dbReference>
<evidence type="ECO:0000256" key="5">
    <source>
        <dbReference type="ARBA" id="ARBA00023175"/>
    </source>
</evidence>
<dbReference type="GO" id="GO:0051015">
    <property type="term" value="F:actin filament binding"/>
    <property type="evidence" value="ECO:0007669"/>
    <property type="project" value="TreeGrafter"/>
</dbReference>
<comment type="similarity">
    <text evidence="9">Belongs to the TRAFAC class myosin-kinesin ATPase superfamily. Myosin family.</text>
</comment>
<dbReference type="GO" id="GO:0016020">
    <property type="term" value="C:membrane"/>
    <property type="evidence" value="ECO:0007669"/>
    <property type="project" value="TreeGrafter"/>
</dbReference>
<evidence type="ECO:0000256" key="3">
    <source>
        <dbReference type="ARBA" id="ARBA00022840"/>
    </source>
</evidence>
<dbReference type="AlphaFoldDB" id="A0A091DNZ2"/>
<dbReference type="Proteomes" id="UP000028990">
    <property type="component" value="Unassembled WGS sequence"/>
</dbReference>
<keyword evidence="1" id="KW-0677">Repeat</keyword>
<dbReference type="GO" id="GO:0000146">
    <property type="term" value="F:microfilament motor activity"/>
    <property type="evidence" value="ECO:0007669"/>
    <property type="project" value="TreeGrafter"/>
</dbReference>
<protein>
    <recommendedName>
        <fullName evidence="8">Unconventional myosin-XIX</fullName>
    </recommendedName>
</protein>
<dbReference type="EMBL" id="KN122207">
    <property type="protein sequence ID" value="KFO32183.1"/>
    <property type="molecule type" value="Genomic_DNA"/>
</dbReference>
<evidence type="ECO:0000313" key="12">
    <source>
        <dbReference type="Proteomes" id="UP000028990"/>
    </source>
</evidence>
<accession>A0A091DNZ2</accession>
<dbReference type="PROSITE" id="PS51456">
    <property type="entry name" value="MYOSIN_MOTOR"/>
    <property type="match status" value="1"/>
</dbReference>
<dbReference type="Gene3D" id="1.10.10.820">
    <property type="match status" value="1"/>
</dbReference>
<dbReference type="InterPro" id="IPR000048">
    <property type="entry name" value="IQ_motif_EF-hand-BS"/>
</dbReference>
<dbReference type="Pfam" id="PF00063">
    <property type="entry name" value="Myosin_head"/>
    <property type="match status" value="1"/>
</dbReference>
<dbReference type="PANTHER" id="PTHR13140:SF289">
    <property type="entry name" value="UNCONVENTIONAL MYOSIN-XIX"/>
    <property type="match status" value="1"/>
</dbReference>